<dbReference type="VEuPathDB" id="MicrosporidiaDB:CWI38_2610p0010"/>
<dbReference type="AlphaFoldDB" id="A0A4V2JW19"/>
<feature type="non-terminal residue" evidence="1">
    <location>
        <position position="121"/>
    </location>
</feature>
<reference evidence="1 2" key="1">
    <citation type="submission" date="2017-12" db="EMBL/GenBank/DDBJ databases">
        <authorList>
            <person name="Pombert J.-F."/>
            <person name="Haag K.L."/>
            <person name="Ebert D."/>
        </authorList>
    </citation>
    <scope>NUCLEOTIDE SEQUENCE [LARGE SCALE GENOMIC DNA]</scope>
    <source>
        <strain evidence="1">IL-G-3</strain>
    </source>
</reference>
<sequence>MILENAALKKKYDICQHCNESGRTVDHLATRYEKMLDHDYTRRHNEVVGYLYLLFRNKFKLNSSKRIRIYSLSLDTRIKTDFKICNNKPIYSLQIVETEKLRNVETISYVMTWDGFVTKYH</sequence>
<evidence type="ECO:0000313" key="1">
    <source>
        <dbReference type="EMBL" id="TBU06252.1"/>
    </source>
</evidence>
<organism evidence="1 2">
    <name type="scientific">Hamiltosporidium tvaerminnensis</name>
    <dbReference type="NCBI Taxonomy" id="1176355"/>
    <lineage>
        <taxon>Eukaryota</taxon>
        <taxon>Fungi</taxon>
        <taxon>Fungi incertae sedis</taxon>
        <taxon>Microsporidia</taxon>
        <taxon>Dubosqiidae</taxon>
        <taxon>Hamiltosporidium</taxon>
    </lineage>
</organism>
<keyword evidence="2" id="KW-1185">Reference proteome</keyword>
<dbReference type="OrthoDB" id="2193011at2759"/>
<comment type="caution">
    <text evidence="1">The sequence shown here is derived from an EMBL/GenBank/DDBJ whole genome shotgun (WGS) entry which is preliminary data.</text>
</comment>
<protein>
    <submittedName>
        <fullName evidence="1">Uncharacterized protein</fullName>
    </submittedName>
</protein>
<dbReference type="EMBL" id="PITK01002610">
    <property type="protein sequence ID" value="TBU06252.1"/>
    <property type="molecule type" value="Genomic_DNA"/>
</dbReference>
<dbReference type="Proteomes" id="UP000292282">
    <property type="component" value="Unassembled WGS sequence"/>
</dbReference>
<name>A0A4V2JW19_9MICR</name>
<gene>
    <name evidence="1" type="ORF">CWI38_2610p0010</name>
</gene>
<evidence type="ECO:0000313" key="2">
    <source>
        <dbReference type="Proteomes" id="UP000292282"/>
    </source>
</evidence>
<accession>A0A4V2JW19</accession>
<proteinExistence type="predicted"/>